<protein>
    <submittedName>
        <fullName evidence="1">Mersacidin/lichenicidin family type 2 lantibiotic</fullName>
    </submittedName>
</protein>
<dbReference type="GO" id="GO:0042742">
    <property type="term" value="P:defense response to bacterium"/>
    <property type="evidence" value="ECO:0007669"/>
    <property type="project" value="InterPro"/>
</dbReference>
<name>A0A6G4AFV3_9ACTN</name>
<proteinExistence type="predicted"/>
<comment type="caution">
    <text evidence="1">The sequence shown here is derived from an EMBL/GenBank/DDBJ whole genome shotgun (WGS) entry which is preliminary data.</text>
</comment>
<dbReference type="NCBIfam" id="TIGR03898">
    <property type="entry name" value="lanti_MRSA_kill"/>
    <property type="match status" value="1"/>
</dbReference>
<organism evidence="1 2">
    <name type="scientific">Streptomyces rhizosphaericus</name>
    <dbReference type="NCBI Taxonomy" id="114699"/>
    <lineage>
        <taxon>Bacteria</taxon>
        <taxon>Bacillati</taxon>
        <taxon>Actinomycetota</taxon>
        <taxon>Actinomycetes</taxon>
        <taxon>Kitasatosporales</taxon>
        <taxon>Streptomycetaceae</taxon>
        <taxon>Streptomyces</taxon>
        <taxon>Streptomyces violaceusniger group</taxon>
    </lineage>
</organism>
<reference evidence="1" key="1">
    <citation type="submission" date="2020-02" db="EMBL/GenBank/DDBJ databases">
        <title>A new Streptomyces sp. for controlling soil-borne diseases.</title>
        <authorList>
            <person name="Li X."/>
            <person name="Tian Y."/>
            <person name="Gao K."/>
        </authorList>
    </citation>
    <scope>NUCLEOTIDE SEQUENCE [LARGE SCALE GENOMIC DNA]</scope>
    <source>
        <strain evidence="1">0250</strain>
    </source>
</reference>
<dbReference type="InterPro" id="IPR027635">
    <property type="entry name" value="Lantibiotic2_lead_pep_dom"/>
</dbReference>
<dbReference type="RefSeq" id="WP_164427569.1">
    <property type="nucleotide sequence ID" value="NZ_JAAIKT010000015.1"/>
</dbReference>
<keyword evidence="2" id="KW-1185">Reference proteome</keyword>
<dbReference type="EMBL" id="JAAIKT010000015">
    <property type="protein sequence ID" value="NEW71694.1"/>
    <property type="molecule type" value="Genomic_DNA"/>
</dbReference>
<sequence>MDAVKAWKDPEYRNSLSAAERAELPDNPAGLVSLSHKDLTDVSGAYTTWLCASVAVSAWLCFGTKGYQSIGCC</sequence>
<dbReference type="Proteomes" id="UP000476310">
    <property type="component" value="Unassembled WGS sequence"/>
</dbReference>
<dbReference type="AlphaFoldDB" id="A0A6G4AFV3"/>
<evidence type="ECO:0000313" key="2">
    <source>
        <dbReference type="Proteomes" id="UP000476310"/>
    </source>
</evidence>
<evidence type="ECO:0000313" key="1">
    <source>
        <dbReference type="EMBL" id="NEW71694.1"/>
    </source>
</evidence>
<accession>A0A6G4AFV3</accession>
<gene>
    <name evidence="1" type="ORF">G4H13_15135</name>
</gene>